<feature type="compositionally biased region" description="Polar residues" evidence="5">
    <location>
        <begin position="706"/>
        <end position="719"/>
    </location>
</feature>
<feature type="region of interest" description="Disordered" evidence="5">
    <location>
        <begin position="578"/>
        <end position="601"/>
    </location>
</feature>
<accession>A0ABR2V9R7</accession>
<dbReference type="InterPro" id="IPR025256">
    <property type="entry name" value="TM7S3/TM198-like_dom"/>
</dbReference>
<feature type="transmembrane region" description="Helical" evidence="6">
    <location>
        <begin position="261"/>
        <end position="279"/>
    </location>
</feature>
<feature type="region of interest" description="Disordered" evidence="5">
    <location>
        <begin position="1167"/>
        <end position="1192"/>
    </location>
</feature>
<dbReference type="EMBL" id="JARVKF010000068">
    <property type="protein sequence ID" value="KAK9423612.1"/>
    <property type="molecule type" value="Genomic_DNA"/>
</dbReference>
<feature type="compositionally biased region" description="Low complexity" evidence="5">
    <location>
        <begin position="740"/>
        <end position="755"/>
    </location>
</feature>
<feature type="transmembrane region" description="Helical" evidence="6">
    <location>
        <begin position="127"/>
        <end position="146"/>
    </location>
</feature>
<feature type="compositionally biased region" description="Low complexity" evidence="5">
    <location>
        <begin position="35"/>
        <end position="45"/>
    </location>
</feature>
<feature type="region of interest" description="Disordered" evidence="5">
    <location>
        <begin position="705"/>
        <end position="762"/>
    </location>
</feature>
<feature type="compositionally biased region" description="Polar residues" evidence="5">
    <location>
        <begin position="412"/>
        <end position="421"/>
    </location>
</feature>
<feature type="region of interest" description="Disordered" evidence="5">
    <location>
        <begin position="525"/>
        <end position="544"/>
    </location>
</feature>
<evidence type="ECO:0000256" key="2">
    <source>
        <dbReference type="ARBA" id="ARBA00022692"/>
    </source>
</evidence>
<feature type="region of interest" description="Disordered" evidence="5">
    <location>
        <begin position="780"/>
        <end position="954"/>
    </location>
</feature>
<feature type="region of interest" description="Disordered" evidence="5">
    <location>
        <begin position="656"/>
        <end position="676"/>
    </location>
</feature>
<feature type="transmembrane region" description="Helical" evidence="6">
    <location>
        <begin position="206"/>
        <end position="224"/>
    </location>
</feature>
<feature type="compositionally biased region" description="Polar residues" evidence="5">
    <location>
        <begin position="973"/>
        <end position="988"/>
    </location>
</feature>
<feature type="region of interest" description="Disordered" evidence="5">
    <location>
        <begin position="32"/>
        <end position="68"/>
    </location>
</feature>
<dbReference type="Proteomes" id="UP001408356">
    <property type="component" value="Unassembled WGS sequence"/>
</dbReference>
<feature type="compositionally biased region" description="Polar residues" evidence="5">
    <location>
        <begin position="1044"/>
        <end position="1074"/>
    </location>
</feature>
<reference evidence="9 10" key="1">
    <citation type="journal article" date="2024" name="J. Plant Pathol.">
        <title>Sequence and assembly of the genome of Seiridium unicorne, isolate CBS 538.82, causal agent of cypress canker disease.</title>
        <authorList>
            <person name="Scali E."/>
            <person name="Rocca G.D."/>
            <person name="Danti R."/>
            <person name="Garbelotto M."/>
            <person name="Barberini S."/>
            <person name="Baroncelli R."/>
            <person name="Emiliani G."/>
        </authorList>
    </citation>
    <scope>NUCLEOTIDE SEQUENCE [LARGE SCALE GENOMIC DNA]</scope>
    <source>
        <strain evidence="9 10">BM-138-508</strain>
    </source>
</reference>
<feature type="compositionally biased region" description="Polar residues" evidence="5">
    <location>
        <begin position="385"/>
        <end position="398"/>
    </location>
</feature>
<feature type="domain" description="TM7S3/TM198-like" evidence="8">
    <location>
        <begin position="131"/>
        <end position="334"/>
    </location>
</feature>
<sequence length="1192" mass="127091">MLLRRSWVNAALCLVLCSNIVRAGSLELLRRDDASSTTEAATTTAQDKTSDQPTTTAHDSTGESQTSSAISTSVTVASSISTTSAAAATAVPSALNGNTFSNSSSTYSNSTIEEGELPIEPQLTPGWGVAGVILLIAGVIYALIGIKNHWLHTFLSTAFLAGLCTAVLIVYVMTPPISNGVQAGYVVACICVGAVLGGGSTFFRDITEGIGCLLGGFCLSMWLLTLREGGLLPDNTGKIIFITVFTLVGFALYFSRYTRGYALIWSISFSGATATVLGIDCFSRAGYKEFWAYIWGINDNLFPLGADTYPLTKGMRVEMALVIIICIVGIISQLKLWRVIEEHRAKRAEARAVEQQQRDVEEAAVGQQIEEHDARERQQWEATYGGNTQGSVISSSKDSGIGSVNEKKGRFSRTTVRQASGESDEIMEMNELPPGGPLNAQIAPADEFVEIDLADTNKDANIVVQLAEKTDNVADLDDPTPATQDKIWVVGADGEARPASVASNRNSQRFSRSTAPEIMPLPFQIPQTGGDEEHNDDRSSFATFADDDDRSITLNKRASRASLGNRLSVGSEHLLRSISRGSMKSSHSKRKTGEFSPTGLSHAWTGSQEDLVSVAHADYDGGSVAATIDRLSIEEEKATGESSFAMEITAELNNRASLAGSSQSERSETPLKSPLSAKFLAPGPYSTAETAGTGVSNALAIGDSAGSGSKRNSSVSNGVQLAGPSENGQASDTKMTMPKKSPAADPSTTSTPPSLTKDHLPNGLSRVASTYRTNEWAKHLSQAEAPEPEQLSLSQDIPEEEAAQDSETAAPVKLEELKQTAENATPAPTRSPSSASQSPPTLGSIPRSNSRVSIAKGKGLTISTSPSAELTARISSVKKSTPPSVHATRGFQRSAGSSMQRNSDLNVETIAEEQTGVLNANPPSSQDGLGSGQVSPASTDYLQPGPRPSVSGVVSYASPQTLLGKREMLLRNKSSILGPTNSDQRISTPQPPASDVGSIRNYPSYNSLVGEDADDMPLSQRKQLIRQSSVLSNGAAGGLRPKSVTGTPHGISQTMAETSKFNSHQPARSSTLPSQREREAQLASFRNSVAKDIHVATPPTNNFGGRSSRDFLPSQVAATLTNEGLSAADVQRNLDQSRNMLLNQRGQETQRKEMERLQKERNDRVFEEGMRSNPQLMDAHRDAMRRLQSSAR</sequence>
<name>A0ABR2V9R7_9PEZI</name>
<dbReference type="PANTHER" id="PTHR39469:SF1">
    <property type="entry name" value="DUF4203 DOMAIN-CONTAINING PROTEIN"/>
    <property type="match status" value="1"/>
</dbReference>
<feature type="region of interest" description="Disordered" evidence="5">
    <location>
        <begin position="382"/>
        <end position="441"/>
    </location>
</feature>
<feature type="region of interest" description="Disordered" evidence="5">
    <location>
        <begin position="1029"/>
        <end position="1081"/>
    </location>
</feature>
<evidence type="ECO:0000313" key="10">
    <source>
        <dbReference type="Proteomes" id="UP001408356"/>
    </source>
</evidence>
<dbReference type="PANTHER" id="PTHR39469">
    <property type="entry name" value="CHROMOSOME 1, WHOLE GENOME SHOTGUN SEQUENCE"/>
    <property type="match status" value="1"/>
</dbReference>
<feature type="compositionally biased region" description="Polar residues" evidence="5">
    <location>
        <begin position="916"/>
        <end position="941"/>
    </location>
</feature>
<evidence type="ECO:0000256" key="4">
    <source>
        <dbReference type="ARBA" id="ARBA00023136"/>
    </source>
</evidence>
<keyword evidence="3 6" id="KW-1133">Transmembrane helix</keyword>
<feature type="chain" id="PRO_5045554464" description="TM7S3/TM198-like domain-containing protein" evidence="7">
    <location>
        <begin position="24"/>
        <end position="1192"/>
    </location>
</feature>
<evidence type="ECO:0000256" key="3">
    <source>
        <dbReference type="ARBA" id="ARBA00022989"/>
    </source>
</evidence>
<feature type="transmembrane region" description="Helical" evidence="6">
    <location>
        <begin position="153"/>
        <end position="174"/>
    </location>
</feature>
<keyword evidence="2 6" id="KW-0812">Transmembrane</keyword>
<protein>
    <recommendedName>
        <fullName evidence="8">TM7S3/TM198-like domain-containing protein</fullName>
    </recommendedName>
</protein>
<feature type="signal peptide" evidence="7">
    <location>
        <begin position="1"/>
        <end position="23"/>
    </location>
</feature>
<feature type="compositionally biased region" description="Polar residues" evidence="5">
    <location>
        <begin position="51"/>
        <end position="65"/>
    </location>
</feature>
<evidence type="ECO:0000313" key="9">
    <source>
        <dbReference type="EMBL" id="KAK9423612.1"/>
    </source>
</evidence>
<comment type="caution">
    <text evidence="9">The sequence shown here is derived from an EMBL/GenBank/DDBJ whole genome shotgun (WGS) entry which is preliminary data.</text>
</comment>
<evidence type="ECO:0000256" key="1">
    <source>
        <dbReference type="ARBA" id="ARBA00004141"/>
    </source>
</evidence>
<feature type="transmembrane region" description="Helical" evidence="6">
    <location>
        <begin position="180"/>
        <end position="199"/>
    </location>
</feature>
<proteinExistence type="predicted"/>
<evidence type="ECO:0000259" key="8">
    <source>
        <dbReference type="Pfam" id="PF13886"/>
    </source>
</evidence>
<feature type="compositionally biased region" description="Polar residues" evidence="5">
    <location>
        <begin position="894"/>
        <end position="906"/>
    </location>
</feature>
<feature type="region of interest" description="Disordered" evidence="5">
    <location>
        <begin position="973"/>
        <end position="1013"/>
    </location>
</feature>
<feature type="region of interest" description="Disordered" evidence="5">
    <location>
        <begin position="1090"/>
        <end position="1109"/>
    </location>
</feature>
<gene>
    <name evidence="9" type="ORF">SUNI508_04093</name>
</gene>
<feature type="transmembrane region" description="Helical" evidence="6">
    <location>
        <begin position="236"/>
        <end position="254"/>
    </location>
</feature>
<feature type="compositionally biased region" description="Low complexity" evidence="5">
    <location>
        <begin position="824"/>
        <end position="841"/>
    </location>
</feature>
<comment type="subcellular location">
    <subcellularLocation>
        <location evidence="1">Membrane</location>
        <topology evidence="1">Multi-pass membrane protein</topology>
    </subcellularLocation>
</comment>
<evidence type="ECO:0000256" key="6">
    <source>
        <dbReference type="SAM" id="Phobius"/>
    </source>
</evidence>
<evidence type="ECO:0000256" key="7">
    <source>
        <dbReference type="SAM" id="SignalP"/>
    </source>
</evidence>
<evidence type="ECO:0000256" key="5">
    <source>
        <dbReference type="SAM" id="MobiDB-lite"/>
    </source>
</evidence>
<keyword evidence="4 6" id="KW-0472">Membrane</keyword>
<keyword evidence="7" id="KW-0732">Signal</keyword>
<dbReference type="Pfam" id="PF13886">
    <property type="entry name" value="TM7S3_TM198"/>
    <property type="match status" value="1"/>
</dbReference>
<feature type="compositionally biased region" description="Polar residues" evidence="5">
    <location>
        <begin position="861"/>
        <end position="883"/>
    </location>
</feature>
<keyword evidence="10" id="KW-1185">Reference proteome</keyword>
<organism evidence="9 10">
    <name type="scientific">Seiridium unicorne</name>
    <dbReference type="NCBI Taxonomy" id="138068"/>
    <lineage>
        <taxon>Eukaryota</taxon>
        <taxon>Fungi</taxon>
        <taxon>Dikarya</taxon>
        <taxon>Ascomycota</taxon>
        <taxon>Pezizomycotina</taxon>
        <taxon>Sordariomycetes</taxon>
        <taxon>Xylariomycetidae</taxon>
        <taxon>Amphisphaeriales</taxon>
        <taxon>Sporocadaceae</taxon>
        <taxon>Seiridium</taxon>
    </lineage>
</organism>